<evidence type="ECO:0000313" key="2">
    <source>
        <dbReference type="EMBL" id="KGN33396.1"/>
    </source>
</evidence>
<feature type="transmembrane region" description="Helical" evidence="1">
    <location>
        <begin position="177"/>
        <end position="203"/>
    </location>
</feature>
<protein>
    <recommendedName>
        <fullName evidence="4">DUF4386 family protein</fullName>
    </recommendedName>
</protein>
<evidence type="ECO:0008006" key="4">
    <source>
        <dbReference type="Google" id="ProtNLM"/>
    </source>
</evidence>
<proteinExistence type="predicted"/>
<sequence>MTDQCKTGLLMIAMGLITFASMVLTTVPDIEESNGEALDFYAGATGPTKTFFAFYLCVAAVVLVFTWVSQLRRRIEDAGGRFPSSVPMATAGYGALALAGGASFLLPTAYTHLGFNTKGGEIEPLFMRTASAMGDAFALLAAPVLLGLTVAGVCWASRPTNALGRGIRGSGYIVGGLLLAGWTWFPTLLFVLWSVVAGIFVVARAPRRPSDQAGAATDGLRTSVSVGQVEAPGR</sequence>
<dbReference type="EMBL" id="AVPJ01000004">
    <property type="protein sequence ID" value="KGN33396.1"/>
    <property type="molecule type" value="Genomic_DNA"/>
</dbReference>
<keyword evidence="1" id="KW-0812">Transmembrane</keyword>
<dbReference type="RefSeq" id="WP_035913942.1">
    <property type="nucleotide sequence ID" value="NZ_AVPJ01000004.1"/>
</dbReference>
<keyword evidence="1" id="KW-0472">Membrane</keyword>
<gene>
    <name evidence="2" type="ORF">N802_13875</name>
</gene>
<feature type="transmembrane region" description="Helical" evidence="1">
    <location>
        <begin position="136"/>
        <end position="156"/>
    </location>
</feature>
<accession>A0A0A0JCM7</accession>
<feature type="transmembrane region" description="Helical" evidence="1">
    <location>
        <begin position="90"/>
        <end position="110"/>
    </location>
</feature>
<evidence type="ECO:0000256" key="1">
    <source>
        <dbReference type="SAM" id="Phobius"/>
    </source>
</evidence>
<dbReference type="AlphaFoldDB" id="A0A0A0JCM7"/>
<reference evidence="2 3" key="1">
    <citation type="submission" date="2013-08" db="EMBL/GenBank/DDBJ databases">
        <title>The genome sequence of Knoellia sinensis.</title>
        <authorList>
            <person name="Zhu W."/>
            <person name="Wang G."/>
        </authorList>
    </citation>
    <scope>NUCLEOTIDE SEQUENCE [LARGE SCALE GENOMIC DNA]</scope>
    <source>
        <strain evidence="2 3">KCTC 19936</strain>
    </source>
</reference>
<organism evidence="2 3">
    <name type="scientific">Knoellia sinensis KCTC 19936</name>
    <dbReference type="NCBI Taxonomy" id="1385520"/>
    <lineage>
        <taxon>Bacteria</taxon>
        <taxon>Bacillati</taxon>
        <taxon>Actinomycetota</taxon>
        <taxon>Actinomycetes</taxon>
        <taxon>Micrococcales</taxon>
        <taxon>Intrasporangiaceae</taxon>
        <taxon>Knoellia</taxon>
    </lineage>
</organism>
<evidence type="ECO:0000313" key="3">
    <source>
        <dbReference type="Proteomes" id="UP000030002"/>
    </source>
</evidence>
<feature type="transmembrane region" description="Helical" evidence="1">
    <location>
        <begin position="7"/>
        <end position="30"/>
    </location>
</feature>
<comment type="caution">
    <text evidence="2">The sequence shown here is derived from an EMBL/GenBank/DDBJ whole genome shotgun (WGS) entry which is preliminary data.</text>
</comment>
<keyword evidence="1" id="KW-1133">Transmembrane helix</keyword>
<keyword evidence="3" id="KW-1185">Reference proteome</keyword>
<feature type="transmembrane region" description="Helical" evidence="1">
    <location>
        <begin position="50"/>
        <end position="69"/>
    </location>
</feature>
<name>A0A0A0JCM7_9MICO</name>
<dbReference type="Proteomes" id="UP000030002">
    <property type="component" value="Unassembled WGS sequence"/>
</dbReference>